<accession>A0AAU7Y571</accession>
<dbReference type="InterPro" id="IPR019546">
    <property type="entry name" value="TAT_signal_bac_arc"/>
</dbReference>
<sequence length="138" mass="15627">MITRRSFLKLLGIAAAAGAIVPALQLGRDPYVLPGQVATYIGHHPGGFPGGQVVHEVLPWDGVGYPVLVWNNSFGPYRALERYYDADLADMNRELPARFWHHKENRKYPNVHTWMRVQRFGETMEQAMKHLNFVGVTA</sequence>
<keyword evidence="1" id="KW-0732">Signal</keyword>
<name>A0AAU7Y571_9PSED</name>
<evidence type="ECO:0000313" key="2">
    <source>
        <dbReference type="EMBL" id="XBY64801.1"/>
    </source>
</evidence>
<dbReference type="AlphaFoldDB" id="A0AAU7Y571"/>
<dbReference type="InterPro" id="IPR006311">
    <property type="entry name" value="TAT_signal"/>
</dbReference>
<dbReference type="NCBIfam" id="TIGR01409">
    <property type="entry name" value="TAT_signal_seq"/>
    <property type="match status" value="1"/>
</dbReference>
<dbReference type="EMBL" id="CP158373">
    <property type="protein sequence ID" value="XBY64801.1"/>
    <property type="molecule type" value="Genomic_DNA"/>
</dbReference>
<dbReference type="RefSeq" id="WP_350447593.1">
    <property type="nucleotide sequence ID" value="NZ_CP158373.1"/>
</dbReference>
<reference evidence="2" key="1">
    <citation type="submission" date="2023-08" db="EMBL/GenBank/DDBJ databases">
        <title>Increased levels of nutrients transform a symbiont into a lethal pathobiont.</title>
        <authorList>
            <person name="Lachnit T."/>
            <person name="Ulrich L."/>
            <person name="Willmer F.M."/>
            <person name="Hasenbein T."/>
            <person name="Steiner L.X."/>
            <person name="Wolters M."/>
            <person name="Herbst E.M."/>
            <person name="Deines P."/>
        </authorList>
    </citation>
    <scope>NUCLEOTIDE SEQUENCE</scope>
    <source>
        <strain evidence="2">T3</strain>
    </source>
</reference>
<dbReference type="PROSITE" id="PS51318">
    <property type="entry name" value="TAT"/>
    <property type="match status" value="1"/>
</dbReference>
<proteinExistence type="predicted"/>
<evidence type="ECO:0000256" key="1">
    <source>
        <dbReference type="ARBA" id="ARBA00022729"/>
    </source>
</evidence>
<organism evidence="2">
    <name type="scientific">Pseudomonas solani</name>
    <dbReference type="NCBI Taxonomy" id="2731552"/>
    <lineage>
        <taxon>Bacteria</taxon>
        <taxon>Pseudomonadati</taxon>
        <taxon>Pseudomonadota</taxon>
        <taxon>Gammaproteobacteria</taxon>
        <taxon>Pseudomonadales</taxon>
        <taxon>Pseudomonadaceae</taxon>
        <taxon>Pseudomonas</taxon>
    </lineage>
</organism>
<protein>
    <submittedName>
        <fullName evidence="2">Twin-arginine translocation signal domain-containing protein</fullName>
    </submittedName>
</protein>
<gene>
    <name evidence="2" type="ORF">ABS648_03275</name>
</gene>